<name>A0A383VCG8_TETOB</name>
<dbReference type="AlphaFoldDB" id="A0A383VCG8"/>
<feature type="region of interest" description="Disordered" evidence="1">
    <location>
        <begin position="236"/>
        <end position="333"/>
    </location>
</feature>
<evidence type="ECO:0000313" key="2">
    <source>
        <dbReference type="EMBL" id="SZX62643.1"/>
    </source>
</evidence>
<organism evidence="2 3">
    <name type="scientific">Tetradesmus obliquus</name>
    <name type="common">Green alga</name>
    <name type="synonym">Acutodesmus obliquus</name>
    <dbReference type="NCBI Taxonomy" id="3088"/>
    <lineage>
        <taxon>Eukaryota</taxon>
        <taxon>Viridiplantae</taxon>
        <taxon>Chlorophyta</taxon>
        <taxon>core chlorophytes</taxon>
        <taxon>Chlorophyceae</taxon>
        <taxon>CS clade</taxon>
        <taxon>Sphaeropleales</taxon>
        <taxon>Scenedesmaceae</taxon>
        <taxon>Tetradesmus</taxon>
    </lineage>
</organism>
<reference evidence="2 3" key="1">
    <citation type="submission" date="2016-10" db="EMBL/GenBank/DDBJ databases">
        <authorList>
            <person name="Cai Z."/>
        </authorList>
    </citation>
    <scope>NUCLEOTIDE SEQUENCE [LARGE SCALE GENOMIC DNA]</scope>
</reference>
<feature type="compositionally biased region" description="Low complexity" evidence="1">
    <location>
        <begin position="307"/>
        <end position="321"/>
    </location>
</feature>
<feature type="compositionally biased region" description="Basic residues" evidence="1">
    <location>
        <begin position="279"/>
        <end position="292"/>
    </location>
</feature>
<gene>
    <name evidence="2" type="ORF">BQ4739_LOCUS3241</name>
</gene>
<feature type="compositionally biased region" description="Low complexity" evidence="1">
    <location>
        <begin position="239"/>
        <end position="257"/>
    </location>
</feature>
<accession>A0A383VCG8</accession>
<keyword evidence="3" id="KW-1185">Reference proteome</keyword>
<dbReference type="EMBL" id="FNXT01000252">
    <property type="protein sequence ID" value="SZX62643.1"/>
    <property type="molecule type" value="Genomic_DNA"/>
</dbReference>
<protein>
    <submittedName>
        <fullName evidence="2">Uncharacterized protein</fullName>
    </submittedName>
</protein>
<feature type="region of interest" description="Disordered" evidence="1">
    <location>
        <begin position="166"/>
        <end position="198"/>
    </location>
</feature>
<feature type="compositionally biased region" description="Polar residues" evidence="1">
    <location>
        <begin position="172"/>
        <end position="185"/>
    </location>
</feature>
<dbReference type="Proteomes" id="UP000256970">
    <property type="component" value="Unassembled WGS sequence"/>
</dbReference>
<proteinExistence type="predicted"/>
<feature type="region of interest" description="Disordered" evidence="1">
    <location>
        <begin position="362"/>
        <end position="407"/>
    </location>
</feature>
<evidence type="ECO:0000313" key="3">
    <source>
        <dbReference type="Proteomes" id="UP000256970"/>
    </source>
</evidence>
<evidence type="ECO:0000256" key="1">
    <source>
        <dbReference type="SAM" id="MobiDB-lite"/>
    </source>
</evidence>
<sequence length="419" mass="44214">MGRTSLQAAAEQQTPQQLIQHLLAENERLKAALQRSSTANGHGSVYTAGNAAASSMDAAPCNSELLLSKRSPSCTALQTPLSPQQQQQVLGSLLARLQQGSVAGDEEQQLEDMCPSSPDQLGSCKRAAAQLPSLQSAISVWQPSHPALAPFQVAIDRHPVHPSTFLREASPGGTSSTCITNNPRDQTPPAAPHDLPSAVLLSPIGSQPHLLPAAAPKAPHEPASPAAAAGTVPLWAMQPSSPARPAAVPEVATPTARMPATKPGKESRSLRVEPAIIKQQKKRNKKRHKKVKQQPASHSTPHPPSPSNGKPSNSNNGQSSGKSKKEKGLLTPAEDTVSQLGAVSECSEQLVLLCAGGCLPVALPSSPPPSAPQQRSKHKQQQKHAATAGQQVGLVQRSSSRRSVWDRLEGGRRRWLQLE</sequence>